<accession>A0ABS8N7B4</accession>
<dbReference type="EMBL" id="JAJJPB010000017">
    <property type="protein sequence ID" value="MCC9295682.1"/>
    <property type="molecule type" value="Genomic_DNA"/>
</dbReference>
<reference evidence="1" key="1">
    <citation type="submission" date="2021-11" db="EMBL/GenBank/DDBJ databases">
        <authorList>
            <person name="Qingchun L."/>
            <person name="Dong Z."/>
            <person name="Zongwei Q."/>
            <person name="Jia Z."/>
            <person name="Duotao L."/>
        </authorList>
    </citation>
    <scope>NUCLEOTIDE SEQUENCE</scope>
    <source>
        <strain evidence="1">WLY-B-L2</strain>
    </source>
</reference>
<evidence type="ECO:0000313" key="1">
    <source>
        <dbReference type="EMBL" id="MCC9295682.1"/>
    </source>
</evidence>
<gene>
    <name evidence="1" type="ORF">LN736_12515</name>
</gene>
<protein>
    <submittedName>
        <fullName evidence="1">Uncharacterized protein</fullName>
    </submittedName>
</protein>
<dbReference type="RefSeq" id="WP_179977202.1">
    <property type="nucleotide sequence ID" value="NZ_JAJJPB010000017.1"/>
</dbReference>
<sequence length="159" mass="18815">MKKSEKNFFKNLCQYCISKYTILNSGPLISSLIYQLCKYVDMDVPAIQGILRVHINENYSRSFAHCFNIYNGIIIDASIYQYALTNKVISHLFPIYIFSTVPEHIDYIMQRRLNANSQIKFSREFLKNTLENIQNNNFKSVKRFDLIEDSKKENLFYCH</sequence>
<keyword evidence="2" id="KW-1185">Reference proteome</keyword>
<proteinExistence type="predicted"/>
<comment type="caution">
    <text evidence="1">The sequence shown here is derived from an EMBL/GenBank/DDBJ whole genome shotgun (WGS) entry which is preliminary data.</text>
</comment>
<organism evidence="1 2">
    <name type="scientific">Clostridium aromativorans</name>
    <dbReference type="NCBI Taxonomy" id="2836848"/>
    <lineage>
        <taxon>Bacteria</taxon>
        <taxon>Bacillati</taxon>
        <taxon>Bacillota</taxon>
        <taxon>Clostridia</taxon>
        <taxon>Eubacteriales</taxon>
        <taxon>Clostridiaceae</taxon>
        <taxon>Clostridium</taxon>
    </lineage>
</organism>
<evidence type="ECO:0000313" key="2">
    <source>
        <dbReference type="Proteomes" id="UP001165422"/>
    </source>
</evidence>
<dbReference type="Proteomes" id="UP001165422">
    <property type="component" value="Unassembled WGS sequence"/>
</dbReference>
<name>A0ABS8N7B4_9CLOT</name>